<keyword evidence="4" id="KW-1185">Reference proteome</keyword>
<feature type="signal peptide" evidence="2">
    <location>
        <begin position="1"/>
        <end position="18"/>
    </location>
</feature>
<feature type="chain" id="PRO_5045632179" description="Secreted protein" evidence="2">
    <location>
        <begin position="19"/>
        <end position="110"/>
    </location>
</feature>
<feature type="compositionally biased region" description="Basic and acidic residues" evidence="1">
    <location>
        <begin position="47"/>
        <end position="73"/>
    </location>
</feature>
<name>A0ABQ8N4M9_PYRGI</name>
<feature type="region of interest" description="Disordered" evidence="1">
    <location>
        <begin position="34"/>
        <end position="76"/>
    </location>
</feature>
<accession>A0ABQ8N4M9</accession>
<evidence type="ECO:0008006" key="5">
    <source>
        <dbReference type="Google" id="ProtNLM"/>
    </source>
</evidence>
<protein>
    <recommendedName>
        <fullName evidence="5">Secreted protein</fullName>
    </recommendedName>
</protein>
<organism evidence="3 4">
    <name type="scientific">Pyricularia grisea</name>
    <name type="common">Crabgrass-specific blast fungus</name>
    <name type="synonym">Magnaporthe grisea</name>
    <dbReference type="NCBI Taxonomy" id="148305"/>
    <lineage>
        <taxon>Eukaryota</taxon>
        <taxon>Fungi</taxon>
        <taxon>Dikarya</taxon>
        <taxon>Ascomycota</taxon>
        <taxon>Pezizomycotina</taxon>
        <taxon>Sordariomycetes</taxon>
        <taxon>Sordariomycetidae</taxon>
        <taxon>Magnaporthales</taxon>
        <taxon>Pyriculariaceae</taxon>
        <taxon>Pyricularia</taxon>
    </lineage>
</organism>
<reference evidence="3" key="1">
    <citation type="submission" date="2021-01" db="EMBL/GenBank/DDBJ databases">
        <title>Deciphering the adaptive evolutionary patterns associated with biogeogrpahic diversity in the finger millet blast pathogen Magnaporthe oryzae in Eastern Africa.</title>
        <authorList>
            <person name="Onyema G."/>
            <person name="Shittu T.A."/>
            <person name="Dodsworth S."/>
            <person name="Devilliers S."/>
            <person name="Muthumeenakshi S."/>
            <person name="Sreenivasaprasad S."/>
        </authorList>
    </citation>
    <scope>NUCLEOTIDE SEQUENCE</scope>
    <source>
        <strain evidence="3">D15/s37</strain>
    </source>
</reference>
<comment type="caution">
    <text evidence="3">The sequence shown here is derived from an EMBL/GenBank/DDBJ whole genome shotgun (WGS) entry which is preliminary data.</text>
</comment>
<evidence type="ECO:0000256" key="2">
    <source>
        <dbReference type="SAM" id="SignalP"/>
    </source>
</evidence>
<evidence type="ECO:0000313" key="3">
    <source>
        <dbReference type="EMBL" id="KAI6291209.1"/>
    </source>
</evidence>
<evidence type="ECO:0000256" key="1">
    <source>
        <dbReference type="SAM" id="MobiDB-lite"/>
    </source>
</evidence>
<dbReference type="Proteomes" id="UP001059893">
    <property type="component" value="Unassembled WGS sequence"/>
</dbReference>
<keyword evidence="2" id="KW-0732">Signal</keyword>
<dbReference type="EMBL" id="JABSND010000385">
    <property type="protein sequence ID" value="KAI6291209.1"/>
    <property type="molecule type" value="Genomic_DNA"/>
</dbReference>
<evidence type="ECO:0000313" key="4">
    <source>
        <dbReference type="Proteomes" id="UP001059893"/>
    </source>
</evidence>
<gene>
    <name evidence="3" type="ORF">MCOR33_010772</name>
</gene>
<sequence>MRPFISILALTMVLGASASFNYAECIEDCVKEVTSNNNKSPQHIKPHHDGAKQAASGKDKPPQDIEKIRHDFSGPKPAGGATVAELALLAPLGPAAFIRHIALSTLKKMN</sequence>
<proteinExistence type="predicted"/>